<keyword evidence="1" id="KW-1133">Transmembrane helix</keyword>
<dbReference type="AlphaFoldDB" id="A0A9P1JZR4"/>
<sequence>MADHACLLAASRQDPMGGQSSAHSTMAPAYRPVRERVIRACGRTPSPWRSGRYHFGATARIAATTGLMLGSLFLLTSALTRFVWAALGL</sequence>
<feature type="transmembrane region" description="Helical" evidence="1">
    <location>
        <begin position="61"/>
        <end position="84"/>
    </location>
</feature>
<name>A0A9P1JZR4_9PROT</name>
<dbReference type="EMBL" id="HE577330">
    <property type="protein sequence ID" value="CCD02925.1"/>
    <property type="molecule type" value="Genomic_DNA"/>
</dbReference>
<organism evidence="2 3">
    <name type="scientific">Azospirillum baldaniorum</name>
    <dbReference type="NCBI Taxonomy" id="1064539"/>
    <lineage>
        <taxon>Bacteria</taxon>
        <taxon>Pseudomonadati</taxon>
        <taxon>Pseudomonadota</taxon>
        <taxon>Alphaproteobacteria</taxon>
        <taxon>Rhodospirillales</taxon>
        <taxon>Azospirillaceae</taxon>
        <taxon>Azospirillum</taxon>
    </lineage>
</organism>
<proteinExistence type="predicted"/>
<keyword evidence="2" id="KW-0614">Plasmid</keyword>
<keyword evidence="1" id="KW-0812">Transmembrane</keyword>
<gene>
    <name evidence="2" type="ORF">AZOBR_p340163</name>
</gene>
<evidence type="ECO:0000256" key="1">
    <source>
        <dbReference type="SAM" id="Phobius"/>
    </source>
</evidence>
<accession>A0A9P1JZR4</accession>
<evidence type="ECO:0000313" key="3">
    <source>
        <dbReference type="Proteomes" id="UP000007319"/>
    </source>
</evidence>
<dbReference type="KEGG" id="abs:AZOBR_p340163"/>
<evidence type="ECO:0000313" key="2">
    <source>
        <dbReference type="EMBL" id="CCD02925.1"/>
    </source>
</evidence>
<keyword evidence="1" id="KW-0472">Membrane</keyword>
<geneLocation type="plasmid" evidence="2 3">
    <name>AZOBR_p3</name>
</geneLocation>
<dbReference type="Proteomes" id="UP000007319">
    <property type="component" value="Plasmid AZOBR_p3"/>
</dbReference>
<keyword evidence="3" id="KW-1185">Reference proteome</keyword>
<reference evidence="2 3" key="1">
    <citation type="journal article" date="2011" name="PLoS Genet.">
        <title>Azospirillum genomes reveal transition of bacteria from aquatic to terrestrial environments.</title>
        <authorList>
            <person name="Wisniewski-Dye F."/>
            <person name="Borziak K."/>
            <person name="Khalsa-Moyers G."/>
            <person name="Alexandre G."/>
            <person name="Sukharnikov L.O."/>
            <person name="Wuichet K."/>
            <person name="Hurst G.B."/>
            <person name="McDonald W.H."/>
            <person name="Robertson J.S."/>
            <person name="Barbe V."/>
            <person name="Calteau A."/>
            <person name="Rouy Z."/>
            <person name="Mangenot S."/>
            <person name="Prigent-Combaret C."/>
            <person name="Normand P."/>
            <person name="Boyer M."/>
            <person name="Siguier P."/>
            <person name="Dessaux Y."/>
            <person name="Elmerich C."/>
            <person name="Condemine G."/>
            <person name="Krishnen G."/>
            <person name="Kennedy I."/>
            <person name="Paterson A.H."/>
            <person name="Gonzalez V."/>
            <person name="Mavingui P."/>
            <person name="Zhulin I.B."/>
        </authorList>
    </citation>
    <scope>NUCLEOTIDE SEQUENCE [LARGE SCALE GENOMIC DNA]</scope>
    <source>
        <strain evidence="2 3">Sp245</strain>
    </source>
</reference>
<protein>
    <submittedName>
        <fullName evidence="2">Uncharacterized protein</fullName>
    </submittedName>
</protein>